<reference evidence="1" key="1">
    <citation type="submission" date="2022-07" db="EMBL/GenBank/DDBJ databases">
        <title>Genome Sequence of Physisporinus lineatus.</title>
        <authorList>
            <person name="Buettner E."/>
        </authorList>
    </citation>
    <scope>NUCLEOTIDE SEQUENCE</scope>
    <source>
        <strain evidence="1">VT162</strain>
    </source>
</reference>
<evidence type="ECO:0000313" key="1">
    <source>
        <dbReference type="EMBL" id="KAJ3482329.1"/>
    </source>
</evidence>
<keyword evidence="2" id="KW-1185">Reference proteome</keyword>
<proteinExistence type="predicted"/>
<dbReference type="Proteomes" id="UP001212997">
    <property type="component" value="Unassembled WGS sequence"/>
</dbReference>
<organism evidence="1 2">
    <name type="scientific">Meripilus lineatus</name>
    <dbReference type="NCBI Taxonomy" id="2056292"/>
    <lineage>
        <taxon>Eukaryota</taxon>
        <taxon>Fungi</taxon>
        <taxon>Dikarya</taxon>
        <taxon>Basidiomycota</taxon>
        <taxon>Agaricomycotina</taxon>
        <taxon>Agaricomycetes</taxon>
        <taxon>Polyporales</taxon>
        <taxon>Meripilaceae</taxon>
        <taxon>Meripilus</taxon>
    </lineage>
</organism>
<accession>A0AAD5UZQ5</accession>
<name>A0AAD5UZQ5_9APHY</name>
<sequence>MLQSSTSATGNSTLALNSPAPASLATLPTIFPTLPTPPTIVSSYTTTDLLFTFIHHHYTPATTAFQLPYEGALVSPLDITLRDIMVAPSWNFRASTQNNAFGDEGIVDINFVDSYVSLWLASFFSDQSHLTAIKTLGSLITISLVKAGVGPHTISPILIEATINGIKDTLVDEEWLTQVDLKTISCIKLVPHEPGPLRSAPHQQNLQALALSGMFWHILA</sequence>
<gene>
    <name evidence="1" type="ORF">NLI96_g7046</name>
</gene>
<dbReference type="AlphaFoldDB" id="A0AAD5UZQ5"/>
<protein>
    <submittedName>
        <fullName evidence="1">Uncharacterized protein</fullName>
    </submittedName>
</protein>
<evidence type="ECO:0000313" key="2">
    <source>
        <dbReference type="Proteomes" id="UP001212997"/>
    </source>
</evidence>
<comment type="caution">
    <text evidence="1">The sequence shown here is derived from an EMBL/GenBank/DDBJ whole genome shotgun (WGS) entry which is preliminary data.</text>
</comment>
<dbReference type="EMBL" id="JANAWD010000278">
    <property type="protein sequence ID" value="KAJ3482329.1"/>
    <property type="molecule type" value="Genomic_DNA"/>
</dbReference>